<evidence type="ECO:0000256" key="2">
    <source>
        <dbReference type="PROSITE-ProRule" id="PRU00169"/>
    </source>
</evidence>
<dbReference type="AlphaFoldDB" id="A0A1H2FK10"/>
<name>A0A1H2FK10_9BACT</name>
<proteinExistence type="predicted"/>
<accession>A0A1H2FK10</accession>
<organism evidence="4 5">
    <name type="scientific">Desulfobacula phenolica</name>
    <dbReference type="NCBI Taxonomy" id="90732"/>
    <lineage>
        <taxon>Bacteria</taxon>
        <taxon>Pseudomonadati</taxon>
        <taxon>Thermodesulfobacteriota</taxon>
        <taxon>Desulfobacteria</taxon>
        <taxon>Desulfobacterales</taxon>
        <taxon>Desulfobacteraceae</taxon>
        <taxon>Desulfobacula</taxon>
    </lineage>
</organism>
<dbReference type="CDD" id="cd04762">
    <property type="entry name" value="HTH_MerR-trunc"/>
    <property type="match status" value="1"/>
</dbReference>
<dbReference type="SUPFAM" id="SSF52172">
    <property type="entry name" value="CheY-like"/>
    <property type="match status" value="1"/>
</dbReference>
<dbReference type="GO" id="GO:0000160">
    <property type="term" value="P:phosphorelay signal transduction system"/>
    <property type="evidence" value="ECO:0007669"/>
    <property type="project" value="InterPro"/>
</dbReference>
<dbReference type="Proteomes" id="UP000199608">
    <property type="component" value="Unassembled WGS sequence"/>
</dbReference>
<dbReference type="SUPFAM" id="SSF46955">
    <property type="entry name" value="Putative DNA-binding domain"/>
    <property type="match status" value="1"/>
</dbReference>
<dbReference type="InterPro" id="IPR011006">
    <property type="entry name" value="CheY-like_superfamily"/>
</dbReference>
<dbReference type="InterPro" id="IPR009061">
    <property type="entry name" value="DNA-bd_dom_put_sf"/>
</dbReference>
<protein>
    <submittedName>
        <fullName evidence="4">DNA binding domain-containing protein, excisionase family</fullName>
    </submittedName>
</protein>
<evidence type="ECO:0000256" key="1">
    <source>
        <dbReference type="ARBA" id="ARBA00022553"/>
    </source>
</evidence>
<dbReference type="InterPro" id="IPR041657">
    <property type="entry name" value="HTH_17"/>
</dbReference>
<feature type="modified residue" description="4-aspartylphosphate" evidence="2">
    <location>
        <position position="120"/>
    </location>
</feature>
<keyword evidence="5" id="KW-1185">Reference proteome</keyword>
<dbReference type="PANTHER" id="PTHR44591:SF3">
    <property type="entry name" value="RESPONSE REGULATORY DOMAIN-CONTAINING PROTEIN"/>
    <property type="match status" value="1"/>
</dbReference>
<dbReference type="InterPro" id="IPR001789">
    <property type="entry name" value="Sig_transdc_resp-reg_receiver"/>
</dbReference>
<sequence>MEDTLTVFTASKYCNVSSKTIINWVEAGHIKAYRTVGGHRRIKKSDLEAFMQSQGIPIPEAKEGGSGKKILVVDDDMIIVESIVQALEEDEFDYEVISASDGFEAGLQVSHFHPDLLILDIMMPDIKGYDVCKKIKANEKTKHTKIIVLSAYLDDDKFARMKEYGADVCFSKPLPLPKLKKEVAKLLGLTAEGGRS</sequence>
<keyword evidence="1 2" id="KW-0597">Phosphoprotein</keyword>
<dbReference type="GO" id="GO:0003677">
    <property type="term" value="F:DNA binding"/>
    <property type="evidence" value="ECO:0007669"/>
    <property type="project" value="InterPro"/>
</dbReference>
<evidence type="ECO:0000313" key="4">
    <source>
        <dbReference type="EMBL" id="SDU07697.1"/>
    </source>
</evidence>
<dbReference type="Pfam" id="PF00072">
    <property type="entry name" value="Response_reg"/>
    <property type="match status" value="1"/>
</dbReference>
<dbReference type="EMBL" id="FNLL01000004">
    <property type="protein sequence ID" value="SDU07697.1"/>
    <property type="molecule type" value="Genomic_DNA"/>
</dbReference>
<gene>
    <name evidence="4" type="ORF">SAMN04487931_104203</name>
</gene>
<dbReference type="Gene3D" id="3.40.50.2300">
    <property type="match status" value="1"/>
</dbReference>
<dbReference type="InterPro" id="IPR010093">
    <property type="entry name" value="SinI_DNA-bd"/>
</dbReference>
<dbReference type="InterPro" id="IPR050595">
    <property type="entry name" value="Bact_response_regulator"/>
</dbReference>
<dbReference type="SMART" id="SM00448">
    <property type="entry name" value="REC"/>
    <property type="match status" value="1"/>
</dbReference>
<dbReference type="Gene3D" id="1.10.1660.10">
    <property type="match status" value="1"/>
</dbReference>
<dbReference type="PROSITE" id="PS50110">
    <property type="entry name" value="RESPONSE_REGULATORY"/>
    <property type="match status" value="1"/>
</dbReference>
<dbReference type="RefSeq" id="WP_092232575.1">
    <property type="nucleotide sequence ID" value="NZ_FNLL01000004.1"/>
</dbReference>
<evidence type="ECO:0000313" key="5">
    <source>
        <dbReference type="Proteomes" id="UP000199608"/>
    </source>
</evidence>
<reference evidence="5" key="1">
    <citation type="submission" date="2016-10" db="EMBL/GenBank/DDBJ databases">
        <authorList>
            <person name="Varghese N."/>
            <person name="Submissions S."/>
        </authorList>
    </citation>
    <scope>NUCLEOTIDE SEQUENCE [LARGE SCALE GENOMIC DNA]</scope>
    <source>
        <strain evidence="5">DSM 3384</strain>
    </source>
</reference>
<feature type="domain" description="Response regulatory" evidence="3">
    <location>
        <begin position="69"/>
        <end position="187"/>
    </location>
</feature>
<evidence type="ECO:0000259" key="3">
    <source>
        <dbReference type="PROSITE" id="PS50110"/>
    </source>
</evidence>
<dbReference type="NCBIfam" id="TIGR01764">
    <property type="entry name" value="excise"/>
    <property type="match status" value="1"/>
</dbReference>
<dbReference type="PANTHER" id="PTHR44591">
    <property type="entry name" value="STRESS RESPONSE REGULATOR PROTEIN 1"/>
    <property type="match status" value="1"/>
</dbReference>
<dbReference type="Pfam" id="PF12728">
    <property type="entry name" value="HTH_17"/>
    <property type="match status" value="1"/>
</dbReference>